<evidence type="ECO:0000313" key="4">
    <source>
        <dbReference type="Proteomes" id="UP000186914"/>
    </source>
</evidence>
<dbReference type="PANTHER" id="PTHR12110:SF41">
    <property type="entry name" value="INOSOSE DEHYDRATASE"/>
    <property type="match status" value="1"/>
</dbReference>
<accession>A0A1N7B6H5</accession>
<dbReference type="GO" id="GO:0016853">
    <property type="term" value="F:isomerase activity"/>
    <property type="evidence" value="ECO:0007669"/>
    <property type="project" value="UniProtKB-KW"/>
</dbReference>
<evidence type="ECO:0000313" key="3">
    <source>
        <dbReference type="EMBL" id="SIR46960.1"/>
    </source>
</evidence>
<dbReference type="RefSeq" id="WP_076430421.1">
    <property type="nucleotide sequence ID" value="NZ_FTNO01000002.1"/>
</dbReference>
<dbReference type="EMBL" id="FTNO01000002">
    <property type="protein sequence ID" value="SIR46960.1"/>
    <property type="molecule type" value="Genomic_DNA"/>
</dbReference>
<proteinExistence type="predicted"/>
<dbReference type="AlphaFoldDB" id="A0A1N7B6H5"/>
<dbReference type="Pfam" id="PF01261">
    <property type="entry name" value="AP_endonuc_2"/>
    <property type="match status" value="1"/>
</dbReference>
<dbReference type="OrthoDB" id="165864at2157"/>
<evidence type="ECO:0000256" key="1">
    <source>
        <dbReference type="SAM" id="MobiDB-lite"/>
    </source>
</evidence>
<keyword evidence="3" id="KW-0413">Isomerase</keyword>
<dbReference type="InterPro" id="IPR050312">
    <property type="entry name" value="IolE/XylAMocC-like"/>
</dbReference>
<organism evidence="3 4">
    <name type="scientific">Haladaptatus litoreus</name>
    <dbReference type="NCBI Taxonomy" id="553468"/>
    <lineage>
        <taxon>Archaea</taxon>
        <taxon>Methanobacteriati</taxon>
        <taxon>Methanobacteriota</taxon>
        <taxon>Stenosarchaea group</taxon>
        <taxon>Halobacteria</taxon>
        <taxon>Halobacteriales</taxon>
        <taxon>Haladaptataceae</taxon>
        <taxon>Haladaptatus</taxon>
    </lineage>
</organism>
<dbReference type="Gene3D" id="3.20.20.150">
    <property type="entry name" value="Divalent-metal-dependent TIM barrel enzymes"/>
    <property type="match status" value="1"/>
</dbReference>
<dbReference type="PANTHER" id="PTHR12110">
    <property type="entry name" value="HYDROXYPYRUVATE ISOMERASE"/>
    <property type="match status" value="1"/>
</dbReference>
<dbReference type="Proteomes" id="UP000186914">
    <property type="component" value="Unassembled WGS sequence"/>
</dbReference>
<feature type="compositionally biased region" description="Basic and acidic residues" evidence="1">
    <location>
        <begin position="232"/>
        <end position="243"/>
    </location>
</feature>
<protein>
    <submittedName>
        <fullName evidence="3">Sugar phosphate isomerase/epimerase</fullName>
    </submittedName>
</protein>
<dbReference type="InterPro" id="IPR036237">
    <property type="entry name" value="Xyl_isomerase-like_sf"/>
</dbReference>
<dbReference type="SUPFAM" id="SSF51658">
    <property type="entry name" value="Xylose isomerase-like"/>
    <property type="match status" value="1"/>
</dbReference>
<feature type="domain" description="Xylose isomerase-like TIM barrel" evidence="2">
    <location>
        <begin position="24"/>
        <end position="238"/>
    </location>
</feature>
<keyword evidence="4" id="KW-1185">Reference proteome</keyword>
<dbReference type="InterPro" id="IPR013022">
    <property type="entry name" value="Xyl_isomerase-like_TIM-brl"/>
</dbReference>
<feature type="region of interest" description="Disordered" evidence="1">
    <location>
        <begin position="222"/>
        <end position="243"/>
    </location>
</feature>
<name>A0A1N7B6H5_9EURY</name>
<evidence type="ECO:0000259" key="2">
    <source>
        <dbReference type="Pfam" id="PF01261"/>
    </source>
</evidence>
<gene>
    <name evidence="3" type="ORF">SAMN05421858_2370</name>
</gene>
<reference evidence="4" key="1">
    <citation type="submission" date="2017-01" db="EMBL/GenBank/DDBJ databases">
        <authorList>
            <person name="Varghese N."/>
            <person name="Submissions S."/>
        </authorList>
    </citation>
    <scope>NUCLEOTIDE SEQUENCE [LARGE SCALE GENOMIC DNA]</scope>
    <source>
        <strain evidence="4">CGMCC 1.7737</strain>
    </source>
</reference>
<sequence>MTKTAIQLYSLRELDESLLDLLARVGETNFDGVEFAGLGGETPETVAEALDTAGLGVAGAHVPFEELEANPADVVETYRKVGCDHLVVPYLDESHFDTEKTAVETAHQLDDLAERVAEAGAELSYHNHDHEFVEIGDRTAFDAFIAESNLNIELDVGWVVAAGRDPISLLDCLSGRTPLVHLKDTADGTPVELGDGDVDMGACADTARSVGAEWLVYEHDDPNDPEASLLHGAERLTELNKRP</sequence>